<dbReference type="AlphaFoldDB" id="A0A9P4HMW9"/>
<reference evidence="3" key="1">
    <citation type="journal article" date="2020" name="Stud. Mycol.">
        <title>101 Dothideomycetes genomes: a test case for predicting lifestyles and emergence of pathogens.</title>
        <authorList>
            <person name="Haridas S."/>
            <person name="Albert R."/>
            <person name="Binder M."/>
            <person name="Bloem J."/>
            <person name="Labutti K."/>
            <person name="Salamov A."/>
            <person name="Andreopoulos B."/>
            <person name="Baker S."/>
            <person name="Barry K."/>
            <person name="Bills G."/>
            <person name="Bluhm B."/>
            <person name="Cannon C."/>
            <person name="Castanera R."/>
            <person name="Culley D."/>
            <person name="Daum C."/>
            <person name="Ezra D."/>
            <person name="Gonzalez J."/>
            <person name="Henrissat B."/>
            <person name="Kuo A."/>
            <person name="Liang C."/>
            <person name="Lipzen A."/>
            <person name="Lutzoni F."/>
            <person name="Magnuson J."/>
            <person name="Mondo S."/>
            <person name="Nolan M."/>
            <person name="Ohm R."/>
            <person name="Pangilinan J."/>
            <person name="Park H.-J."/>
            <person name="Ramirez L."/>
            <person name="Alfaro M."/>
            <person name="Sun H."/>
            <person name="Tritt A."/>
            <person name="Yoshinaga Y."/>
            <person name="Zwiers L.-H."/>
            <person name="Turgeon B."/>
            <person name="Goodwin S."/>
            <person name="Spatafora J."/>
            <person name="Crous P."/>
            <person name="Grigoriev I."/>
        </authorList>
    </citation>
    <scope>NUCLEOTIDE SEQUENCE</scope>
    <source>
        <strain evidence="3">CBS 121410</strain>
    </source>
</reference>
<sequence length="379" mass="40271">MSLPLRPSTHTRNNTDTSTIATPPRTRSPLTAHPIINNFDTRAAATPSPNFSRPSPPVFRPSTPANRTTTSGTIRSPRFPFSPNPINASPRRGVPDPIDTAAANAAIYASWPPPSTASPTSPVSRRVHDSYHAEDYATLSRFSTATEDQEDESYGHAQGAPVHPSAPPELLARDLSGEALTWAALLAWALRLVVLVSSIGVAVTAGSSLSSYGRSGAASIQFTSSSPLPSWPDLNLAPTYLFMATGFVGCCCTAVVAGLAARRRFGQEVRWLDGFRIAAGVFMVVVWAGAVAVERVFGAEKGGLQSLGGWACQNEDTGVEGAGFYSHVCEEQTAAFALANVSLGVEFLLLMCLAVDLVLLGQRRKDRHVNEKRAGKSRA</sequence>
<evidence type="ECO:0000313" key="3">
    <source>
        <dbReference type="EMBL" id="KAF2083478.1"/>
    </source>
</evidence>
<gene>
    <name evidence="3" type="ORF">K490DRAFT_60447</name>
</gene>
<feature type="compositionally biased region" description="Polar residues" evidence="1">
    <location>
        <begin position="8"/>
        <end position="21"/>
    </location>
</feature>
<evidence type="ECO:0000313" key="4">
    <source>
        <dbReference type="Proteomes" id="UP000799776"/>
    </source>
</evidence>
<evidence type="ECO:0000256" key="1">
    <source>
        <dbReference type="SAM" id="MobiDB-lite"/>
    </source>
</evidence>
<dbReference type="PANTHER" id="PTHR42069:SF1">
    <property type="entry name" value="MARVEL DOMAIN-CONTAINING PROTEIN"/>
    <property type="match status" value="1"/>
</dbReference>
<organism evidence="3 4">
    <name type="scientific">Saccharata proteae CBS 121410</name>
    <dbReference type="NCBI Taxonomy" id="1314787"/>
    <lineage>
        <taxon>Eukaryota</taxon>
        <taxon>Fungi</taxon>
        <taxon>Dikarya</taxon>
        <taxon>Ascomycota</taxon>
        <taxon>Pezizomycotina</taxon>
        <taxon>Dothideomycetes</taxon>
        <taxon>Dothideomycetes incertae sedis</taxon>
        <taxon>Botryosphaeriales</taxon>
        <taxon>Saccharataceae</taxon>
        <taxon>Saccharata</taxon>
    </lineage>
</organism>
<feature type="transmembrane region" description="Helical" evidence="2">
    <location>
        <begin position="179"/>
        <end position="203"/>
    </location>
</feature>
<keyword evidence="2" id="KW-0472">Membrane</keyword>
<keyword evidence="2" id="KW-0812">Transmembrane</keyword>
<comment type="caution">
    <text evidence="3">The sequence shown here is derived from an EMBL/GenBank/DDBJ whole genome shotgun (WGS) entry which is preliminary data.</text>
</comment>
<accession>A0A9P4HMW9</accession>
<feature type="compositionally biased region" description="Polar residues" evidence="1">
    <location>
        <begin position="65"/>
        <end position="74"/>
    </location>
</feature>
<name>A0A9P4HMW9_9PEZI</name>
<dbReference type="OrthoDB" id="5388199at2759"/>
<dbReference type="Proteomes" id="UP000799776">
    <property type="component" value="Unassembled WGS sequence"/>
</dbReference>
<dbReference type="EMBL" id="ML978778">
    <property type="protein sequence ID" value="KAF2083478.1"/>
    <property type="molecule type" value="Genomic_DNA"/>
</dbReference>
<evidence type="ECO:0000256" key="2">
    <source>
        <dbReference type="SAM" id="Phobius"/>
    </source>
</evidence>
<feature type="region of interest" description="Disordered" evidence="1">
    <location>
        <begin position="1"/>
        <end position="93"/>
    </location>
</feature>
<proteinExistence type="predicted"/>
<feature type="transmembrane region" description="Helical" evidence="2">
    <location>
        <begin position="240"/>
        <end position="261"/>
    </location>
</feature>
<feature type="transmembrane region" description="Helical" evidence="2">
    <location>
        <begin position="273"/>
        <end position="293"/>
    </location>
</feature>
<feature type="transmembrane region" description="Helical" evidence="2">
    <location>
        <begin position="334"/>
        <end position="360"/>
    </location>
</feature>
<feature type="region of interest" description="Disordered" evidence="1">
    <location>
        <begin position="144"/>
        <end position="165"/>
    </location>
</feature>
<keyword evidence="2" id="KW-1133">Transmembrane helix</keyword>
<keyword evidence="4" id="KW-1185">Reference proteome</keyword>
<dbReference type="PANTHER" id="PTHR42069">
    <property type="entry name" value="HYPHAL ANASTAMOSIS-8 PROTEIN"/>
    <property type="match status" value="1"/>
</dbReference>
<protein>
    <submittedName>
        <fullName evidence="3">Uncharacterized protein</fullName>
    </submittedName>
</protein>